<dbReference type="AlphaFoldDB" id="A0A6A6B0L5"/>
<feature type="domain" description="Heterokaryon incompatibility" evidence="2">
    <location>
        <begin position="124"/>
        <end position="293"/>
    </location>
</feature>
<dbReference type="RefSeq" id="XP_033393141.1">
    <property type="nucleotide sequence ID" value="XM_033541226.1"/>
</dbReference>
<feature type="transmembrane region" description="Helical" evidence="1">
    <location>
        <begin position="754"/>
        <end position="775"/>
    </location>
</feature>
<proteinExistence type="predicted"/>
<dbReference type="InterPro" id="IPR010730">
    <property type="entry name" value="HET"/>
</dbReference>
<reference evidence="3" key="1">
    <citation type="journal article" date="2020" name="Stud. Mycol.">
        <title>101 Dothideomycetes genomes: a test case for predicting lifestyles and emergence of pathogens.</title>
        <authorList>
            <person name="Haridas S."/>
            <person name="Albert R."/>
            <person name="Binder M."/>
            <person name="Bloem J."/>
            <person name="Labutti K."/>
            <person name="Salamov A."/>
            <person name="Andreopoulos B."/>
            <person name="Baker S."/>
            <person name="Barry K."/>
            <person name="Bills G."/>
            <person name="Bluhm B."/>
            <person name="Cannon C."/>
            <person name="Castanera R."/>
            <person name="Culley D."/>
            <person name="Daum C."/>
            <person name="Ezra D."/>
            <person name="Gonzalez J."/>
            <person name="Henrissat B."/>
            <person name="Kuo A."/>
            <person name="Liang C."/>
            <person name="Lipzen A."/>
            <person name="Lutzoni F."/>
            <person name="Magnuson J."/>
            <person name="Mondo S."/>
            <person name="Nolan M."/>
            <person name="Ohm R."/>
            <person name="Pangilinan J."/>
            <person name="Park H.-J."/>
            <person name="Ramirez L."/>
            <person name="Alfaro M."/>
            <person name="Sun H."/>
            <person name="Tritt A."/>
            <person name="Yoshinaga Y."/>
            <person name="Zwiers L.-H."/>
            <person name="Turgeon B."/>
            <person name="Goodwin S."/>
            <person name="Spatafora J."/>
            <person name="Crous P."/>
            <person name="Grigoriev I."/>
        </authorList>
    </citation>
    <scope>NUCLEOTIDE SEQUENCE</scope>
    <source>
        <strain evidence="3">CBS 121167</strain>
    </source>
</reference>
<evidence type="ECO:0000259" key="2">
    <source>
        <dbReference type="Pfam" id="PF06985"/>
    </source>
</evidence>
<keyword evidence="1" id="KW-1133">Transmembrane helix</keyword>
<feature type="transmembrane region" description="Helical" evidence="1">
    <location>
        <begin position="657"/>
        <end position="678"/>
    </location>
</feature>
<dbReference type="Pfam" id="PF06985">
    <property type="entry name" value="HET"/>
    <property type="match status" value="1"/>
</dbReference>
<evidence type="ECO:0000313" key="4">
    <source>
        <dbReference type="Proteomes" id="UP000799438"/>
    </source>
</evidence>
<organism evidence="3 4">
    <name type="scientific">Aplosporella prunicola CBS 121167</name>
    <dbReference type="NCBI Taxonomy" id="1176127"/>
    <lineage>
        <taxon>Eukaryota</taxon>
        <taxon>Fungi</taxon>
        <taxon>Dikarya</taxon>
        <taxon>Ascomycota</taxon>
        <taxon>Pezizomycotina</taxon>
        <taxon>Dothideomycetes</taxon>
        <taxon>Dothideomycetes incertae sedis</taxon>
        <taxon>Botryosphaeriales</taxon>
        <taxon>Aplosporellaceae</taxon>
        <taxon>Aplosporella</taxon>
    </lineage>
</organism>
<gene>
    <name evidence="3" type="ORF">K452DRAFT_291666</name>
</gene>
<sequence>MALPTYSVSCIRTLVKASSFIPVGPSCVGDLHKKVPVRTHNWVLGPGLSYLSGFGKRNAHNVGFDRLLRQRNKPDRPVFEAYPYYNRPLPAHNSIRLLALHPGLPGDSKITTSLEVADFETLPYEALSYVWDDPSALNYLKREKSRDVLLGEDNEGRTRCVIECDGYTIGVTPNLYYALRRLRLSKYRRLLWIDALSINQANNSEKNQQIPLMSMIYANAQQVNVWLGEDSPMMSGALIALSRWAQVWRSTDVVYQPELRNRLVSGGIFPLERYFFQTMIRRAWFTRAWAFQELCLSKHAVLMCSQYSVPWPRFRDACAAVVGAGYAYSVFEEQQNVQTLCDFWDLTRKMPSPESRALAEQFQLSSLIQRTSSQQASDPRDKIYSLVGLASSPAGNTTVRADYNLSVEDTYRIFTRAMIEEDGDLGILSSVKRPRVDQLLEVRALSQGIRPLKGLPSWVPDYQYNDVVEQTYGRHHINGREGPIELGRTRFPQTIAQQNEGLPMYRPSNEFSSRVLNGSIAFDTDDQGQLGVYGKHVGKVRATFSMPFTSDPSLRAGSLSPKEARPERSPPNIRFNFDFREKFVRWGFGTTVLPDPVLEEERYRHTGENTAMAVLRTLTADMLPISHRLPDSYKVTYFPLHYDWYLWNDPKEMLRTILIFLGLSFHIAPPLIFFYLALRSFKLFEANRSLHHRKGNPLKPWNAFDTYAMRWPWKARSVYEDILLDPETSLSNDESHGKDKALKTYRHYFDREKITGAIALSLASVPLIAWSGITFPVLCTLWKYSALAATAQAAVFAALTWRTRHMRSAEPSAEVPAGWEERAARASKHRFWGLACEVQHAVNRTSWNRVFFVTEEGHMGVGPVGMQTGDRVVALVGGGVVYVVRRKLGEDAKGDGKVEKAKVRGKMKKGQLPHELWELVGEAYVHGVMDGEAWGKYEYREWDDLENLKRMATKMVLV</sequence>
<dbReference type="EMBL" id="ML995503">
    <property type="protein sequence ID" value="KAF2137426.1"/>
    <property type="molecule type" value="Genomic_DNA"/>
</dbReference>
<keyword evidence="1" id="KW-0812">Transmembrane</keyword>
<keyword evidence="1" id="KW-0472">Membrane</keyword>
<dbReference type="GeneID" id="54298722"/>
<dbReference type="PANTHER" id="PTHR24148">
    <property type="entry name" value="ANKYRIN REPEAT DOMAIN-CONTAINING PROTEIN 39 HOMOLOG-RELATED"/>
    <property type="match status" value="1"/>
</dbReference>
<evidence type="ECO:0000256" key="1">
    <source>
        <dbReference type="SAM" id="Phobius"/>
    </source>
</evidence>
<dbReference type="OrthoDB" id="3557394at2759"/>
<dbReference type="InterPro" id="IPR052895">
    <property type="entry name" value="HetReg/Transcr_Mod"/>
</dbReference>
<name>A0A6A6B0L5_9PEZI</name>
<dbReference type="Proteomes" id="UP000799438">
    <property type="component" value="Unassembled WGS sequence"/>
</dbReference>
<evidence type="ECO:0000313" key="3">
    <source>
        <dbReference type="EMBL" id="KAF2137426.1"/>
    </source>
</evidence>
<accession>A0A6A6B0L5</accession>
<dbReference type="PANTHER" id="PTHR24148:SF82">
    <property type="entry name" value="HETEROKARYON INCOMPATIBILITY DOMAIN-CONTAINING PROTEIN"/>
    <property type="match status" value="1"/>
</dbReference>
<protein>
    <recommendedName>
        <fullName evidence="2">Heterokaryon incompatibility domain-containing protein</fullName>
    </recommendedName>
</protein>
<keyword evidence="4" id="KW-1185">Reference proteome</keyword>